<keyword evidence="2" id="KW-1185">Reference proteome</keyword>
<comment type="caution">
    <text evidence="1">The sequence shown here is derived from an EMBL/GenBank/DDBJ whole genome shotgun (WGS) entry which is preliminary data.</text>
</comment>
<sequence length="371" mass="40801">MFSGARNFDIRDSVFNAYIDRGTALSLARTCLVNSTMAENEVYARLLFRKQRGYALWKPKPDERLPEPYKQEGVRIGDVGVLNEFGGFDDLFNACLPADHPINAGRVPPDFKQLHIDESDTKGSTQEYQPGSHVANNQSQVLQSKVPYSEGHGPIPGVPEEVGVGLSFSSSASEGALLVLPEGGKRTDHQKYLNFSRGVPNGALYLITGFDKTRAWGVASFTDARPGSVHLDFVPKRSDNVIGAPEYHFSRSDFASWSSDADGISGNQSGCIFLRGLRIAVRTSRAFPRVKIASEVTDISSLNIDQLLTNQRTGSSSSASSVLRRTWQRFLPPKRSGANQEDDVLKDFFASLLAEPPLPAKFQVQCLRLFL</sequence>
<dbReference type="Proteomes" id="UP000772434">
    <property type="component" value="Unassembled WGS sequence"/>
</dbReference>
<evidence type="ECO:0000313" key="2">
    <source>
        <dbReference type="Proteomes" id="UP000772434"/>
    </source>
</evidence>
<organism evidence="1 2">
    <name type="scientific">Rhodocollybia butyracea</name>
    <dbReference type="NCBI Taxonomy" id="206335"/>
    <lineage>
        <taxon>Eukaryota</taxon>
        <taxon>Fungi</taxon>
        <taxon>Dikarya</taxon>
        <taxon>Basidiomycota</taxon>
        <taxon>Agaricomycotina</taxon>
        <taxon>Agaricomycetes</taxon>
        <taxon>Agaricomycetidae</taxon>
        <taxon>Agaricales</taxon>
        <taxon>Marasmiineae</taxon>
        <taxon>Omphalotaceae</taxon>
        <taxon>Rhodocollybia</taxon>
    </lineage>
</organism>
<evidence type="ECO:0000313" key="1">
    <source>
        <dbReference type="EMBL" id="KAF9074531.1"/>
    </source>
</evidence>
<dbReference type="AlphaFoldDB" id="A0A9P5Q3S4"/>
<name>A0A9P5Q3S4_9AGAR</name>
<reference evidence="1" key="1">
    <citation type="submission" date="2020-11" db="EMBL/GenBank/DDBJ databases">
        <authorList>
            <consortium name="DOE Joint Genome Institute"/>
            <person name="Ahrendt S."/>
            <person name="Riley R."/>
            <person name="Andreopoulos W."/>
            <person name="Labutti K."/>
            <person name="Pangilinan J."/>
            <person name="Ruiz-Duenas F.J."/>
            <person name="Barrasa J.M."/>
            <person name="Sanchez-Garcia M."/>
            <person name="Camarero S."/>
            <person name="Miyauchi S."/>
            <person name="Serrano A."/>
            <person name="Linde D."/>
            <person name="Babiker R."/>
            <person name="Drula E."/>
            <person name="Ayuso-Fernandez I."/>
            <person name="Pacheco R."/>
            <person name="Padilla G."/>
            <person name="Ferreira P."/>
            <person name="Barriuso J."/>
            <person name="Kellner H."/>
            <person name="Castanera R."/>
            <person name="Alfaro M."/>
            <person name="Ramirez L."/>
            <person name="Pisabarro A.G."/>
            <person name="Kuo A."/>
            <person name="Tritt A."/>
            <person name="Lipzen A."/>
            <person name="He G."/>
            <person name="Yan M."/>
            <person name="Ng V."/>
            <person name="Cullen D."/>
            <person name="Martin F."/>
            <person name="Rosso M.-N."/>
            <person name="Henrissat B."/>
            <person name="Hibbett D."/>
            <person name="Martinez A.T."/>
            <person name="Grigoriev I.V."/>
        </authorList>
    </citation>
    <scope>NUCLEOTIDE SEQUENCE</scope>
    <source>
        <strain evidence="1">AH 40177</strain>
    </source>
</reference>
<dbReference type="EMBL" id="JADNRY010000013">
    <property type="protein sequence ID" value="KAF9074531.1"/>
    <property type="molecule type" value="Genomic_DNA"/>
</dbReference>
<gene>
    <name evidence="1" type="ORF">BDP27DRAFT_1288054</name>
</gene>
<proteinExistence type="predicted"/>
<protein>
    <submittedName>
        <fullName evidence="1">Uncharacterized protein</fullName>
    </submittedName>
</protein>
<dbReference type="OrthoDB" id="3222453at2759"/>
<accession>A0A9P5Q3S4</accession>